<evidence type="ECO:0000256" key="7">
    <source>
        <dbReference type="RuleBase" id="RU003631"/>
    </source>
</evidence>
<reference evidence="10 11" key="1">
    <citation type="journal article" date="2012" name="Fungal Genet. Biol.">
        <title>The genome of the xerotolerant mold Wallemia sebi reveals adaptations to osmotic stress and suggests cryptic sexual reproduction.</title>
        <authorList>
            <person name="Padamsee M."/>
            <person name="Kumar T.K.A."/>
            <person name="Riley R."/>
            <person name="Binder M."/>
            <person name="Boyd A."/>
            <person name="Calvo A.M."/>
            <person name="Furukawa K."/>
            <person name="Hesse C."/>
            <person name="Hohmann S."/>
            <person name="James T.Y."/>
            <person name="LaButti K."/>
            <person name="Lapidus A."/>
            <person name="Lindquist E."/>
            <person name="Lucas S."/>
            <person name="Miller K."/>
            <person name="Shantappa S."/>
            <person name="Grigoriev I.V."/>
            <person name="Hibbett D.S."/>
            <person name="McLaughlin D.J."/>
            <person name="Spatafora J.W."/>
            <person name="Aime M.C."/>
        </authorList>
    </citation>
    <scope>NUCLEOTIDE SEQUENCE [LARGE SCALE GENOMIC DNA]</scope>
    <source>
        <strain evidence="11">ATCC MYA-4683 / CBS 633.66</strain>
    </source>
</reference>
<dbReference type="InterPro" id="IPR032281">
    <property type="entry name" value="Ribosomal_uS2_C"/>
</dbReference>
<evidence type="ECO:0000256" key="2">
    <source>
        <dbReference type="ARBA" id="ARBA00006242"/>
    </source>
</evidence>
<dbReference type="GO" id="GO:0003735">
    <property type="term" value="F:structural constituent of ribosome"/>
    <property type="evidence" value="ECO:0007669"/>
    <property type="project" value="UniProtKB-UniRule"/>
</dbReference>
<accession>I4YGZ2</accession>
<name>I4YGZ2_WALMC</name>
<dbReference type="Proteomes" id="UP000005242">
    <property type="component" value="Unassembled WGS sequence"/>
</dbReference>
<evidence type="ECO:0000313" key="11">
    <source>
        <dbReference type="Proteomes" id="UP000005242"/>
    </source>
</evidence>
<dbReference type="PRINTS" id="PR00395">
    <property type="entry name" value="RIBOSOMALS2"/>
</dbReference>
<dbReference type="InterPro" id="IPR018130">
    <property type="entry name" value="Ribosomal_uS2_CS"/>
</dbReference>
<feature type="compositionally biased region" description="Polar residues" evidence="8">
    <location>
        <begin position="274"/>
        <end position="285"/>
    </location>
</feature>
<dbReference type="OMA" id="QCHLGAK"/>
<dbReference type="InterPro" id="IPR023591">
    <property type="entry name" value="Ribosomal_uS2_flav_dom_sf"/>
</dbReference>
<gene>
    <name evidence="6" type="primary">RPS0</name>
    <name evidence="10" type="ORF">WALSEDRAFT_15285</name>
</gene>
<evidence type="ECO:0000313" key="10">
    <source>
        <dbReference type="EMBL" id="EIM23234.1"/>
    </source>
</evidence>
<dbReference type="Pfam" id="PF00318">
    <property type="entry name" value="Ribosomal_S2"/>
    <property type="match status" value="2"/>
</dbReference>
<keyword evidence="3 6" id="KW-0963">Cytoplasm</keyword>
<dbReference type="Pfam" id="PF16122">
    <property type="entry name" value="40S_SA_C"/>
    <property type="match status" value="1"/>
</dbReference>
<dbReference type="PANTHER" id="PTHR11489">
    <property type="entry name" value="40S RIBOSOMAL PROTEIN SA"/>
    <property type="match status" value="1"/>
</dbReference>
<dbReference type="FunFam" id="3.40.50.10490:FF:000010">
    <property type="entry name" value="40S ribosomal protein S0"/>
    <property type="match status" value="1"/>
</dbReference>
<feature type="domain" description="Small ribosomal subunit protein uS2 C-terminal" evidence="9">
    <location>
        <begin position="198"/>
        <end position="284"/>
    </location>
</feature>
<sequence>MSALQMTSEDVSLLLAAHCHMGVKNVEKAMEPYVWRTRKDGINLINLGKTWEKLVFAARVIAAVENPNDVAVISSRPYGQRAVHKFAAQTGAQAIAGRFTPGSFTNYITRSFKEPRLIIVTDPRVDHQAIREAAYVNIPVIALCDTDAALKFVDVAIPTNNKGRHAIGLIWWMLAREVLRLRGSISRQDKWEIMPDMFFYRAPEEVEAEQAALAEAKLLAASGEGRNADAEAEGAQQIPEWDVQAGIQSNDAVDWAADGSLGNTDWAAEATAVQEGQASQQTTWE</sequence>
<dbReference type="GO" id="GO:0022627">
    <property type="term" value="C:cytosolic small ribosomal subunit"/>
    <property type="evidence" value="ECO:0007669"/>
    <property type="project" value="UniProtKB-UniRule"/>
</dbReference>
<dbReference type="CDD" id="cd01425">
    <property type="entry name" value="RPS2"/>
    <property type="match status" value="1"/>
</dbReference>
<dbReference type="OrthoDB" id="414863at2759"/>
<dbReference type="EMBL" id="JH668225">
    <property type="protein sequence ID" value="EIM23234.1"/>
    <property type="molecule type" value="Genomic_DNA"/>
</dbReference>
<evidence type="ECO:0000259" key="9">
    <source>
        <dbReference type="Pfam" id="PF16122"/>
    </source>
</evidence>
<keyword evidence="11" id="KW-1185">Reference proteome</keyword>
<comment type="subcellular location">
    <subcellularLocation>
        <location evidence="1 6">Cytoplasm</location>
    </subcellularLocation>
</comment>
<dbReference type="InterPro" id="IPR005707">
    <property type="entry name" value="Ribosomal_uS2_euk/arc"/>
</dbReference>
<dbReference type="GO" id="GO:0006412">
    <property type="term" value="P:translation"/>
    <property type="evidence" value="ECO:0007669"/>
    <property type="project" value="UniProtKB-UniRule"/>
</dbReference>
<keyword evidence="5 6" id="KW-0687">Ribonucleoprotein</keyword>
<evidence type="ECO:0000256" key="6">
    <source>
        <dbReference type="HAMAP-Rule" id="MF_03015"/>
    </source>
</evidence>
<dbReference type="GeneID" id="18470656"/>
<dbReference type="GO" id="GO:0000028">
    <property type="term" value="P:ribosomal small subunit assembly"/>
    <property type="evidence" value="ECO:0007669"/>
    <property type="project" value="UniProtKB-UniRule"/>
</dbReference>
<evidence type="ECO:0000256" key="1">
    <source>
        <dbReference type="ARBA" id="ARBA00004496"/>
    </source>
</evidence>
<comment type="subunit">
    <text evidence="6">Component of the small ribosomal subunit. Mature ribosomes consist of a small (40S) and a large (60S) subunit. The 40S subunit contains about 33 different proteins and 1 molecule of RNA (18S). The 60S subunit contains about 49 different proteins and 3 molecules of RNA (25S, 5.8S and 5S). Interacts with RPS21.</text>
</comment>
<dbReference type="eggNOG" id="KOG0830">
    <property type="taxonomic scope" value="Eukaryota"/>
</dbReference>
<dbReference type="InterPro" id="IPR001865">
    <property type="entry name" value="Ribosomal_uS2"/>
</dbReference>
<organism evidence="10 11">
    <name type="scientific">Wallemia mellicola (strain ATCC MYA-4683 / CBS 633.66)</name>
    <name type="common">Wallemia sebi (CBS 633.66)</name>
    <dbReference type="NCBI Taxonomy" id="671144"/>
    <lineage>
        <taxon>Eukaryota</taxon>
        <taxon>Fungi</taxon>
        <taxon>Dikarya</taxon>
        <taxon>Basidiomycota</taxon>
        <taxon>Wallemiomycotina</taxon>
        <taxon>Wallemiomycetes</taxon>
        <taxon>Wallemiales</taxon>
        <taxon>Wallemiaceae</taxon>
        <taxon>Wallemia</taxon>
    </lineage>
</organism>
<dbReference type="HOGENOM" id="CLU_058171_0_1_1"/>
<evidence type="ECO:0000256" key="8">
    <source>
        <dbReference type="SAM" id="MobiDB-lite"/>
    </source>
</evidence>
<dbReference type="STRING" id="671144.I4YGZ2"/>
<dbReference type="AlphaFoldDB" id="I4YGZ2"/>
<evidence type="ECO:0000256" key="5">
    <source>
        <dbReference type="ARBA" id="ARBA00023274"/>
    </source>
</evidence>
<dbReference type="RefSeq" id="XP_006956501.1">
    <property type="nucleotide sequence ID" value="XM_006956439.1"/>
</dbReference>
<protein>
    <recommendedName>
        <fullName evidence="6">Small ribosomal subunit protein uS2</fullName>
    </recommendedName>
</protein>
<dbReference type="FunCoup" id="I4YGZ2">
    <property type="interactions" value="342"/>
</dbReference>
<dbReference type="SUPFAM" id="SSF52313">
    <property type="entry name" value="Ribosomal protein S2"/>
    <property type="match status" value="1"/>
</dbReference>
<evidence type="ECO:0000256" key="4">
    <source>
        <dbReference type="ARBA" id="ARBA00022980"/>
    </source>
</evidence>
<comment type="function">
    <text evidence="6">Required for the assembly and/or stability of the 40S ribosomal subunit. Required for the processing of the 20S rRNA-precursor to mature 18S rRNA in a late step of the maturation of 40S ribosomal subunits.</text>
</comment>
<dbReference type="HAMAP" id="MF_03015">
    <property type="entry name" value="Ribosomal_S2_euk"/>
    <property type="match status" value="1"/>
</dbReference>
<dbReference type="KEGG" id="wse:WALSEDRAFT_15285"/>
<proteinExistence type="inferred from homology"/>
<dbReference type="Gene3D" id="3.40.50.10490">
    <property type="entry name" value="Glucose-6-phosphate isomerase like protein, domain 1"/>
    <property type="match status" value="1"/>
</dbReference>
<dbReference type="PROSITE" id="PS00963">
    <property type="entry name" value="RIBOSOMAL_S2_2"/>
    <property type="match status" value="1"/>
</dbReference>
<feature type="region of interest" description="Disordered" evidence="8">
    <location>
        <begin position="254"/>
        <end position="285"/>
    </location>
</feature>
<evidence type="ECO:0000256" key="3">
    <source>
        <dbReference type="ARBA" id="ARBA00022490"/>
    </source>
</evidence>
<keyword evidence="4 6" id="KW-0689">Ribosomal protein</keyword>
<dbReference type="InParanoid" id="I4YGZ2"/>
<comment type="similarity">
    <text evidence="2 6 7">Belongs to the universal ribosomal protein uS2 family.</text>
</comment>
<dbReference type="InterPro" id="IPR027498">
    <property type="entry name" value="Ribosomal_uS2_euk"/>
</dbReference>
<dbReference type="NCBIfam" id="TIGR01012">
    <property type="entry name" value="uS2_euk_arch"/>
    <property type="match status" value="1"/>
</dbReference>